<dbReference type="RefSeq" id="WP_232048603.1">
    <property type="nucleotide sequence ID" value="NZ_LR590484.1"/>
</dbReference>
<dbReference type="PROSITE" id="PS51257">
    <property type="entry name" value="PROKAR_LIPOPROTEIN"/>
    <property type="match status" value="1"/>
</dbReference>
<dbReference type="InterPro" id="IPR011990">
    <property type="entry name" value="TPR-like_helical_dom_sf"/>
</dbReference>
<dbReference type="Pfam" id="PF07980">
    <property type="entry name" value="SusD_RagB"/>
    <property type="match status" value="1"/>
</dbReference>
<feature type="domain" description="RagB/SusD" evidence="6">
    <location>
        <begin position="318"/>
        <end position="497"/>
    </location>
</feature>
<evidence type="ECO:0000256" key="1">
    <source>
        <dbReference type="ARBA" id="ARBA00004442"/>
    </source>
</evidence>
<dbReference type="STRING" id="1123265.GCA_000686625_04870"/>
<accession>A0A4U9U589</accession>
<sequence length="497" mass="55463">MMMKKIFYIALAAMPLWLGSCSKFLDKEPLEDPSAESVKDASAAVAMINAAYQPLQRPKLYNMRIWSLDIMAGNSVVGAGGGDDGIETIQLSNFSTGPDNFSAVDLWRGPNPGILYCNTVLENVPSMDIDLQLKNRLIGEAKFLRANYYFILVQLFGDVPLSLVPAKPGDDLKPARVSKERIYNEVIVPDLKEAITLLPRREEYADQDKGRVSKGAAAGLLAKVYLTLKQYQLCIDQCNQVESLGYVLNADYSDCFGGEPRHKNTAESLFEVQYYGLTKAGFWDDENQANWLSTYMGPRNSGWVGGGYGWNQPTAEFVSQYETGDLRKDKTILYEGGPLFDGKAYKSNMSSTGYNVRKFLVPLSISPDYNTNAANIVVLRYADVLLMKAEALNELGNTAQAVDPLYLVRQRAGLTDKTSITGLSQADMREKIRHERRIELAFEGQRWFDLIRWDNGQYALNFLHSIGKLNATAKHLLLPIPQVEIDANPNLKQNPGY</sequence>
<keyword evidence="4" id="KW-0472">Membrane</keyword>
<organism evidence="8 9">
    <name type="scientific">Sphingobacterium thalpophilum</name>
    <dbReference type="NCBI Taxonomy" id="259"/>
    <lineage>
        <taxon>Bacteria</taxon>
        <taxon>Pseudomonadati</taxon>
        <taxon>Bacteroidota</taxon>
        <taxon>Sphingobacteriia</taxon>
        <taxon>Sphingobacteriales</taxon>
        <taxon>Sphingobacteriaceae</taxon>
        <taxon>Sphingobacterium</taxon>
    </lineage>
</organism>
<evidence type="ECO:0000256" key="3">
    <source>
        <dbReference type="ARBA" id="ARBA00022729"/>
    </source>
</evidence>
<proteinExistence type="inferred from homology"/>
<name>A0A4U9U589_9SPHI</name>
<keyword evidence="3" id="KW-0732">Signal</keyword>
<dbReference type="CDD" id="cd08977">
    <property type="entry name" value="SusD"/>
    <property type="match status" value="1"/>
</dbReference>
<dbReference type="Proteomes" id="UP000308196">
    <property type="component" value="Chromosome"/>
</dbReference>
<dbReference type="Pfam" id="PF14322">
    <property type="entry name" value="SusD-like_3"/>
    <property type="match status" value="1"/>
</dbReference>
<evidence type="ECO:0000313" key="8">
    <source>
        <dbReference type="EMBL" id="VTR28060.1"/>
    </source>
</evidence>
<evidence type="ECO:0000313" key="9">
    <source>
        <dbReference type="Proteomes" id="UP000308196"/>
    </source>
</evidence>
<dbReference type="SUPFAM" id="SSF48452">
    <property type="entry name" value="TPR-like"/>
    <property type="match status" value="1"/>
</dbReference>
<evidence type="ECO:0000259" key="6">
    <source>
        <dbReference type="Pfam" id="PF07980"/>
    </source>
</evidence>
<evidence type="ECO:0000256" key="5">
    <source>
        <dbReference type="ARBA" id="ARBA00023237"/>
    </source>
</evidence>
<dbReference type="AlphaFoldDB" id="A0A4U9U589"/>
<feature type="domain" description="SusD-like N-terminal" evidence="7">
    <location>
        <begin position="23"/>
        <end position="226"/>
    </location>
</feature>
<dbReference type="GeneID" id="78460944"/>
<dbReference type="KEGG" id="stha:NCTC11429_00107"/>
<evidence type="ECO:0000256" key="2">
    <source>
        <dbReference type="ARBA" id="ARBA00006275"/>
    </source>
</evidence>
<evidence type="ECO:0000256" key="4">
    <source>
        <dbReference type="ARBA" id="ARBA00023136"/>
    </source>
</evidence>
<dbReference type="Gene3D" id="1.25.40.390">
    <property type="match status" value="1"/>
</dbReference>
<dbReference type="GO" id="GO:0009279">
    <property type="term" value="C:cell outer membrane"/>
    <property type="evidence" value="ECO:0007669"/>
    <property type="project" value="UniProtKB-SubCell"/>
</dbReference>
<dbReference type="InterPro" id="IPR033985">
    <property type="entry name" value="SusD-like_N"/>
</dbReference>
<evidence type="ECO:0000259" key="7">
    <source>
        <dbReference type="Pfam" id="PF14322"/>
    </source>
</evidence>
<reference evidence="8 9" key="1">
    <citation type="submission" date="2019-05" db="EMBL/GenBank/DDBJ databases">
        <authorList>
            <consortium name="Pathogen Informatics"/>
        </authorList>
    </citation>
    <scope>NUCLEOTIDE SEQUENCE [LARGE SCALE GENOMIC DNA]</scope>
    <source>
        <strain evidence="8 9">NCTC11429</strain>
    </source>
</reference>
<protein>
    <submittedName>
        <fullName evidence="8">SusD family</fullName>
    </submittedName>
</protein>
<keyword evidence="5" id="KW-0998">Cell outer membrane</keyword>
<comment type="subcellular location">
    <subcellularLocation>
        <location evidence="1">Cell outer membrane</location>
    </subcellularLocation>
</comment>
<gene>
    <name evidence="8" type="ORF">NCTC11429_00107</name>
</gene>
<dbReference type="InterPro" id="IPR012944">
    <property type="entry name" value="SusD_RagB_dom"/>
</dbReference>
<comment type="similarity">
    <text evidence="2">Belongs to the SusD family.</text>
</comment>
<dbReference type="EMBL" id="LR590484">
    <property type="protein sequence ID" value="VTR28060.1"/>
    <property type="molecule type" value="Genomic_DNA"/>
</dbReference>